<sequence length="132" mass="14350">MDNQHEVQTTAGRTPQAGARYAAEALTPPVDVIEDAGGITMYADLPGVTRDKLQLQVEADTLTIEAEASLDVPQDLVSSHTEVGLARFRRAFTLSKELDAEKVTAELAHGVLKLRIPKAAHAQPRRIEVQLQ</sequence>
<name>A0ABQ3FVQ6_9BURK</name>
<dbReference type="Gene3D" id="2.60.40.790">
    <property type="match status" value="1"/>
</dbReference>
<comment type="similarity">
    <text evidence="2 3">Belongs to the small heat shock protein (HSP20) family.</text>
</comment>
<dbReference type="RefSeq" id="WP_189685240.1">
    <property type="nucleotide sequence ID" value="NZ_BMYK01000001.1"/>
</dbReference>
<dbReference type="EMBL" id="BMYK01000001">
    <property type="protein sequence ID" value="GHC69393.1"/>
    <property type="molecule type" value="Genomic_DNA"/>
</dbReference>
<dbReference type="PROSITE" id="PS01031">
    <property type="entry name" value="SHSP"/>
    <property type="match status" value="1"/>
</dbReference>
<evidence type="ECO:0000259" key="4">
    <source>
        <dbReference type="PROSITE" id="PS01031"/>
    </source>
</evidence>
<feature type="domain" description="SHSP" evidence="4">
    <location>
        <begin position="21"/>
        <end position="132"/>
    </location>
</feature>
<proteinExistence type="inferred from homology"/>
<protein>
    <submittedName>
        <fullName evidence="5">Heat-shock protein Hsp20</fullName>
    </submittedName>
</protein>
<dbReference type="InterPro" id="IPR002068">
    <property type="entry name" value="A-crystallin/Hsp20_dom"/>
</dbReference>
<dbReference type="InterPro" id="IPR008978">
    <property type="entry name" value="HSP20-like_chaperone"/>
</dbReference>
<comment type="caution">
    <text evidence="5">The sequence shown here is derived from an EMBL/GenBank/DDBJ whole genome shotgun (WGS) entry which is preliminary data.</text>
</comment>
<evidence type="ECO:0000256" key="2">
    <source>
        <dbReference type="PROSITE-ProRule" id="PRU00285"/>
    </source>
</evidence>
<dbReference type="PANTHER" id="PTHR46733:SF4">
    <property type="entry name" value="HEAT SHOCK PROTEIN 21, CHLOROPLASTIC"/>
    <property type="match status" value="1"/>
</dbReference>
<evidence type="ECO:0000256" key="3">
    <source>
        <dbReference type="RuleBase" id="RU003616"/>
    </source>
</evidence>
<dbReference type="CDD" id="cd06464">
    <property type="entry name" value="ACD_sHsps-like"/>
    <property type="match status" value="1"/>
</dbReference>
<gene>
    <name evidence="5" type="ORF">GCM10007320_02790</name>
</gene>
<dbReference type="SUPFAM" id="SSF49764">
    <property type="entry name" value="HSP20-like chaperones"/>
    <property type="match status" value="1"/>
</dbReference>
<dbReference type="PANTHER" id="PTHR46733">
    <property type="entry name" value="26.5 KDA HEAT SHOCK PROTEIN, MITOCHONDRIAL"/>
    <property type="match status" value="1"/>
</dbReference>
<dbReference type="InterPro" id="IPR044587">
    <property type="entry name" value="HSP21-like"/>
</dbReference>
<reference evidence="6" key="1">
    <citation type="journal article" date="2019" name="Int. J. Syst. Evol. Microbiol.">
        <title>The Global Catalogue of Microorganisms (GCM) 10K type strain sequencing project: providing services to taxonomists for standard genome sequencing and annotation.</title>
        <authorList>
            <consortium name="The Broad Institute Genomics Platform"/>
            <consortium name="The Broad Institute Genome Sequencing Center for Infectious Disease"/>
            <person name="Wu L."/>
            <person name="Ma J."/>
        </authorList>
    </citation>
    <scope>NUCLEOTIDE SEQUENCE [LARGE SCALE GENOMIC DNA]</scope>
    <source>
        <strain evidence="6">KCTC 23314</strain>
    </source>
</reference>
<dbReference type="Pfam" id="PF00011">
    <property type="entry name" value="HSP20"/>
    <property type="match status" value="1"/>
</dbReference>
<evidence type="ECO:0000256" key="1">
    <source>
        <dbReference type="ARBA" id="ARBA00023016"/>
    </source>
</evidence>
<evidence type="ECO:0000313" key="6">
    <source>
        <dbReference type="Proteomes" id="UP000626210"/>
    </source>
</evidence>
<evidence type="ECO:0000313" key="5">
    <source>
        <dbReference type="EMBL" id="GHC69393.1"/>
    </source>
</evidence>
<accession>A0ABQ3FVQ6</accession>
<organism evidence="5 6">
    <name type="scientific">Pseudorhodoferax aquiterrae</name>
    <dbReference type="NCBI Taxonomy" id="747304"/>
    <lineage>
        <taxon>Bacteria</taxon>
        <taxon>Pseudomonadati</taxon>
        <taxon>Pseudomonadota</taxon>
        <taxon>Betaproteobacteria</taxon>
        <taxon>Burkholderiales</taxon>
        <taxon>Comamonadaceae</taxon>
    </lineage>
</organism>
<dbReference type="Proteomes" id="UP000626210">
    <property type="component" value="Unassembled WGS sequence"/>
</dbReference>
<keyword evidence="1" id="KW-0346">Stress response</keyword>
<keyword evidence="6" id="KW-1185">Reference proteome</keyword>